<dbReference type="Gene3D" id="3.40.50.720">
    <property type="entry name" value="NAD(P)-binding Rossmann-like Domain"/>
    <property type="match status" value="1"/>
</dbReference>
<dbReference type="SUPFAM" id="SSF51735">
    <property type="entry name" value="NAD(P)-binding Rossmann-fold domains"/>
    <property type="match status" value="1"/>
</dbReference>
<accession>A0A8J5LAK1</accession>
<dbReference type="Pfam" id="PF13460">
    <property type="entry name" value="NAD_binding_10"/>
    <property type="match status" value="1"/>
</dbReference>
<dbReference type="InterPro" id="IPR050425">
    <property type="entry name" value="NAD(P)_dehydrat-like"/>
</dbReference>
<gene>
    <name evidence="4" type="ORF">ZIOFF_038221</name>
</gene>
<comment type="caution">
    <text evidence="4">The sequence shown here is derived from an EMBL/GenBank/DDBJ whole genome shotgun (WGS) entry which is preliminary data.</text>
</comment>
<dbReference type="InterPro" id="IPR036291">
    <property type="entry name" value="NAD(P)-bd_dom_sf"/>
</dbReference>
<dbReference type="PANTHER" id="PTHR10366:SF749">
    <property type="entry name" value="NAD DEPENDENT EPIMERASE_DEHYDRATASE FAMILY PROTEIN, EXPRESSED"/>
    <property type="match status" value="1"/>
</dbReference>
<dbReference type="GO" id="GO:0016616">
    <property type="term" value="F:oxidoreductase activity, acting on the CH-OH group of donors, NAD or NADP as acceptor"/>
    <property type="evidence" value="ECO:0007669"/>
    <property type="project" value="TreeGrafter"/>
</dbReference>
<proteinExistence type="predicted"/>
<protein>
    <recommendedName>
        <fullName evidence="3">NAD(P)-binding domain-containing protein</fullName>
    </recommendedName>
</protein>
<dbReference type="InterPro" id="IPR016040">
    <property type="entry name" value="NAD(P)-bd_dom"/>
</dbReference>
<keyword evidence="1" id="KW-0560">Oxidoreductase</keyword>
<dbReference type="Proteomes" id="UP000734854">
    <property type="component" value="Unassembled WGS sequence"/>
</dbReference>
<evidence type="ECO:0000313" key="5">
    <source>
        <dbReference type="Proteomes" id="UP000734854"/>
    </source>
</evidence>
<keyword evidence="5" id="KW-1185">Reference proteome</keyword>
<dbReference type="EMBL" id="JACMSC010000010">
    <property type="protein sequence ID" value="KAG6505855.1"/>
    <property type="molecule type" value="Genomic_DNA"/>
</dbReference>
<sequence>MVAPQGVPGAKLDPANKPPSAAGSESDNVTGDVAQLRNLDCGWDCLQFLCVPPLPLDSVMAPAFVHRDRNAVCVMDASSRLGVSLVIRLLQRGYTVHAAAYSRGKHRVSLERLLAENRRLRLFDADPFDYHSIVEAVRGCSGLFYAFDPPQEEPYDDLVVDVEVRAAHNAVEACAQVETMERVIFTSSVTAVVWQEHRELAVEFDEREWSEPSFCRKNKNTASINVAADNCLTKMLFAIRQLWHAVAKTLAEKTAWALAMDRGVDMISINAGLVMVPELSANSSYLKGAMEMYNAGVLVTVDVDFLVDAHVAVYESAEAYGRYLCFNNVIRRPPDATKLAEMLSPDVVHPPAWLALLPTLYELKVEEQHIQNKKLNKVLMDFDPGRQVDEQELNRLTMD</sequence>
<evidence type="ECO:0000259" key="3">
    <source>
        <dbReference type="Pfam" id="PF13460"/>
    </source>
</evidence>
<name>A0A8J5LAK1_ZINOF</name>
<dbReference type="AlphaFoldDB" id="A0A8J5LAK1"/>
<dbReference type="PANTHER" id="PTHR10366">
    <property type="entry name" value="NAD DEPENDENT EPIMERASE/DEHYDRATASE"/>
    <property type="match status" value="1"/>
</dbReference>
<evidence type="ECO:0000256" key="1">
    <source>
        <dbReference type="ARBA" id="ARBA00023002"/>
    </source>
</evidence>
<evidence type="ECO:0000313" key="4">
    <source>
        <dbReference type="EMBL" id="KAG6505855.1"/>
    </source>
</evidence>
<evidence type="ECO:0000256" key="2">
    <source>
        <dbReference type="SAM" id="MobiDB-lite"/>
    </source>
</evidence>
<reference evidence="4 5" key="1">
    <citation type="submission" date="2020-08" db="EMBL/GenBank/DDBJ databases">
        <title>Plant Genome Project.</title>
        <authorList>
            <person name="Zhang R.-G."/>
        </authorList>
    </citation>
    <scope>NUCLEOTIDE SEQUENCE [LARGE SCALE GENOMIC DNA]</scope>
    <source>
        <tissue evidence="4">Rhizome</tissue>
    </source>
</reference>
<feature type="region of interest" description="Disordered" evidence="2">
    <location>
        <begin position="1"/>
        <end position="29"/>
    </location>
</feature>
<organism evidence="4 5">
    <name type="scientific">Zingiber officinale</name>
    <name type="common">Ginger</name>
    <name type="synonym">Amomum zingiber</name>
    <dbReference type="NCBI Taxonomy" id="94328"/>
    <lineage>
        <taxon>Eukaryota</taxon>
        <taxon>Viridiplantae</taxon>
        <taxon>Streptophyta</taxon>
        <taxon>Embryophyta</taxon>
        <taxon>Tracheophyta</taxon>
        <taxon>Spermatophyta</taxon>
        <taxon>Magnoliopsida</taxon>
        <taxon>Liliopsida</taxon>
        <taxon>Zingiberales</taxon>
        <taxon>Zingiberaceae</taxon>
        <taxon>Zingiber</taxon>
    </lineage>
</organism>
<feature type="domain" description="NAD(P)-binding" evidence="3">
    <location>
        <begin position="77"/>
        <end position="192"/>
    </location>
</feature>